<gene>
    <name evidence="1" type="ORF">NDU88_000861</name>
</gene>
<evidence type="ECO:0000313" key="1">
    <source>
        <dbReference type="EMBL" id="KAJ1160359.1"/>
    </source>
</evidence>
<protein>
    <submittedName>
        <fullName evidence="1">Uncharacterized protein</fullName>
    </submittedName>
</protein>
<sequence length="91" mass="10356">MPGLHAVSRTHRCSLGEGLDDISIEMSPQSQARFVVYNHLGLEPHPCSLKRAQRHREHNMLVASTSLPPELRRKRNTLLGSRPQTWQHPVC</sequence>
<reference evidence="1" key="1">
    <citation type="journal article" date="2022" name="bioRxiv">
        <title>Sequencing and chromosome-scale assembly of the giantPleurodeles waltlgenome.</title>
        <authorList>
            <person name="Brown T."/>
            <person name="Elewa A."/>
            <person name="Iarovenko S."/>
            <person name="Subramanian E."/>
            <person name="Araus A.J."/>
            <person name="Petzold A."/>
            <person name="Susuki M."/>
            <person name="Suzuki K.-i.T."/>
            <person name="Hayashi T."/>
            <person name="Toyoda A."/>
            <person name="Oliveira C."/>
            <person name="Osipova E."/>
            <person name="Leigh N.D."/>
            <person name="Simon A."/>
            <person name="Yun M.H."/>
        </authorList>
    </citation>
    <scope>NUCLEOTIDE SEQUENCE</scope>
    <source>
        <strain evidence="1">20211129_DDA</strain>
        <tissue evidence="1">Liver</tissue>
    </source>
</reference>
<name>A0AAV7S767_PLEWA</name>
<organism evidence="1 2">
    <name type="scientific">Pleurodeles waltl</name>
    <name type="common">Iberian ribbed newt</name>
    <dbReference type="NCBI Taxonomy" id="8319"/>
    <lineage>
        <taxon>Eukaryota</taxon>
        <taxon>Metazoa</taxon>
        <taxon>Chordata</taxon>
        <taxon>Craniata</taxon>
        <taxon>Vertebrata</taxon>
        <taxon>Euteleostomi</taxon>
        <taxon>Amphibia</taxon>
        <taxon>Batrachia</taxon>
        <taxon>Caudata</taxon>
        <taxon>Salamandroidea</taxon>
        <taxon>Salamandridae</taxon>
        <taxon>Pleurodelinae</taxon>
        <taxon>Pleurodeles</taxon>
    </lineage>
</organism>
<evidence type="ECO:0000313" key="2">
    <source>
        <dbReference type="Proteomes" id="UP001066276"/>
    </source>
</evidence>
<dbReference type="Proteomes" id="UP001066276">
    <property type="component" value="Chromosome 4_2"/>
</dbReference>
<dbReference type="EMBL" id="JANPWB010000008">
    <property type="protein sequence ID" value="KAJ1160359.1"/>
    <property type="molecule type" value="Genomic_DNA"/>
</dbReference>
<comment type="caution">
    <text evidence="1">The sequence shown here is derived from an EMBL/GenBank/DDBJ whole genome shotgun (WGS) entry which is preliminary data.</text>
</comment>
<keyword evidence="2" id="KW-1185">Reference proteome</keyword>
<proteinExistence type="predicted"/>
<dbReference type="AlphaFoldDB" id="A0AAV7S767"/>
<accession>A0AAV7S767</accession>